<dbReference type="PANTHER" id="PTHR46268">
    <property type="entry name" value="STRESS RESPONSE PROTEIN NHAX"/>
    <property type="match status" value="1"/>
</dbReference>
<organism evidence="5 6">
    <name type="scientific">Lolliginicoccus lacisalsi</name>
    <dbReference type="NCBI Taxonomy" id="2742202"/>
    <lineage>
        <taxon>Bacteria</taxon>
        <taxon>Bacillati</taxon>
        <taxon>Actinomycetota</taxon>
        <taxon>Actinomycetes</taxon>
        <taxon>Mycobacteriales</taxon>
        <taxon>Hoyosellaceae</taxon>
        <taxon>Lolliginicoccus</taxon>
    </lineage>
</organism>
<evidence type="ECO:0000313" key="5">
    <source>
        <dbReference type="EMBL" id="MBD8506550.1"/>
    </source>
</evidence>
<reference evidence="5" key="1">
    <citation type="submission" date="2020-09" db="EMBL/GenBank/DDBJ databases">
        <title>Hoyosella lacisalsi sp. nov., a halotolerant actinobacterium isolated from soil of Lake Gudzhirganskoe.</title>
        <authorList>
            <person name="Yang Q."/>
            <person name="Guo P.Y."/>
            <person name="Liu S.W."/>
            <person name="Li F.N."/>
            <person name="Sun C.H."/>
        </authorList>
    </citation>
    <scope>NUCLEOTIDE SEQUENCE</scope>
    <source>
        <strain evidence="5">G463</strain>
    </source>
</reference>
<dbReference type="EMBL" id="JACYWE010000004">
    <property type="protein sequence ID" value="MBD8506550.1"/>
    <property type="molecule type" value="Genomic_DNA"/>
</dbReference>
<proteinExistence type="inferred from homology"/>
<evidence type="ECO:0000256" key="3">
    <source>
        <dbReference type="ARBA" id="ARBA00022840"/>
    </source>
</evidence>
<evidence type="ECO:0000256" key="2">
    <source>
        <dbReference type="ARBA" id="ARBA00022741"/>
    </source>
</evidence>
<evidence type="ECO:0000259" key="4">
    <source>
        <dbReference type="Pfam" id="PF00582"/>
    </source>
</evidence>
<evidence type="ECO:0000313" key="6">
    <source>
        <dbReference type="Proteomes" id="UP000642993"/>
    </source>
</evidence>
<evidence type="ECO:0000256" key="1">
    <source>
        <dbReference type="ARBA" id="ARBA00008791"/>
    </source>
</evidence>
<accession>A0A927JCZ4</accession>
<dbReference type="PANTHER" id="PTHR46268:SF27">
    <property type="entry name" value="UNIVERSAL STRESS PROTEIN RV2623"/>
    <property type="match status" value="1"/>
</dbReference>
<keyword evidence="6" id="KW-1185">Reference proteome</keyword>
<keyword evidence="2" id="KW-0547">Nucleotide-binding</keyword>
<name>A0A927JCZ4_9ACTN</name>
<dbReference type="SUPFAM" id="SSF52402">
    <property type="entry name" value="Adenine nucleotide alpha hydrolases-like"/>
    <property type="match status" value="2"/>
</dbReference>
<dbReference type="RefSeq" id="WP_192039013.1">
    <property type="nucleotide sequence ID" value="NZ_JACYWE010000004.1"/>
</dbReference>
<keyword evidence="3" id="KW-0067">ATP-binding</keyword>
<dbReference type="GO" id="GO:0005524">
    <property type="term" value="F:ATP binding"/>
    <property type="evidence" value="ECO:0007669"/>
    <property type="project" value="UniProtKB-KW"/>
</dbReference>
<dbReference type="PRINTS" id="PR01438">
    <property type="entry name" value="UNVRSLSTRESS"/>
</dbReference>
<dbReference type="Proteomes" id="UP000642993">
    <property type="component" value="Unassembled WGS sequence"/>
</dbReference>
<protein>
    <submittedName>
        <fullName evidence="5">Universal stress protein</fullName>
    </submittedName>
</protein>
<dbReference type="Pfam" id="PF00582">
    <property type="entry name" value="Usp"/>
    <property type="match status" value="1"/>
</dbReference>
<dbReference type="Gene3D" id="3.40.50.620">
    <property type="entry name" value="HUPs"/>
    <property type="match status" value="2"/>
</dbReference>
<dbReference type="InterPro" id="IPR006016">
    <property type="entry name" value="UspA"/>
</dbReference>
<feature type="domain" description="UspA" evidence="4">
    <location>
        <begin position="151"/>
        <end position="287"/>
    </location>
</feature>
<sequence length="294" mass="30758">MNQPEPTARTSSGGAAARRAPIAVVVDGSAECHAAIAWSVREAAVHGTGIQLIHVRGAVRNRSGKAVFDDARAVLASTPGGASAEVTELAVGGLLGSGFVPVTARAHMLVIAAGSTQGKRTRLGAPYPALLAAKSRCPVVVIPREMTDGPHVVVGVDGTESSEDAIAVAFEEAVGRGVALKAVHTWNDFQLSTAIAHDTDLPWEAVETGEKVVLSERLAGWRDRFPDVPVIEIVAKDSPARQLAHQSRGAALLVIGSHGRGPISGLVFRSTSESLMYASRCPLVVVRRGLREER</sequence>
<comment type="similarity">
    <text evidence="1">Belongs to the universal stress protein A family.</text>
</comment>
<dbReference type="AlphaFoldDB" id="A0A927JCZ4"/>
<dbReference type="InterPro" id="IPR006015">
    <property type="entry name" value="Universal_stress_UspA"/>
</dbReference>
<comment type="caution">
    <text evidence="5">The sequence shown here is derived from an EMBL/GenBank/DDBJ whole genome shotgun (WGS) entry which is preliminary data.</text>
</comment>
<gene>
    <name evidence="5" type="ORF">HT102_08635</name>
</gene>
<dbReference type="InterPro" id="IPR014729">
    <property type="entry name" value="Rossmann-like_a/b/a_fold"/>
</dbReference>